<keyword evidence="3" id="KW-1185">Reference proteome</keyword>
<dbReference type="Ensembl" id="ENSCCRT00000051373.2">
    <property type="protein sequence ID" value="ENSCCRP00000047415.2"/>
    <property type="gene ID" value="ENSCCRG00000025299.2"/>
</dbReference>
<feature type="signal peptide" evidence="1">
    <location>
        <begin position="1"/>
        <end position="20"/>
    </location>
</feature>
<reference evidence="2" key="2">
    <citation type="submission" date="2025-09" db="UniProtKB">
        <authorList>
            <consortium name="Ensembl"/>
        </authorList>
    </citation>
    <scope>IDENTIFICATION</scope>
</reference>
<keyword evidence="1" id="KW-0732">Signal</keyword>
<accession>A0A8C1CGB7</accession>
<dbReference type="Proteomes" id="UP001108240">
    <property type="component" value="Unplaced"/>
</dbReference>
<organism evidence="2 3">
    <name type="scientific">Cyprinus carpio carpio</name>
    <dbReference type="NCBI Taxonomy" id="630221"/>
    <lineage>
        <taxon>Eukaryota</taxon>
        <taxon>Metazoa</taxon>
        <taxon>Chordata</taxon>
        <taxon>Craniata</taxon>
        <taxon>Vertebrata</taxon>
        <taxon>Euteleostomi</taxon>
        <taxon>Actinopterygii</taxon>
        <taxon>Neopterygii</taxon>
        <taxon>Teleostei</taxon>
        <taxon>Ostariophysi</taxon>
        <taxon>Cypriniformes</taxon>
        <taxon>Cyprinidae</taxon>
        <taxon>Cyprininae</taxon>
        <taxon>Cyprinus</taxon>
    </lineage>
</organism>
<evidence type="ECO:0000313" key="2">
    <source>
        <dbReference type="Ensembl" id="ENSCCRP00000047415.2"/>
    </source>
</evidence>
<dbReference type="OMA" id="IVHENNG"/>
<feature type="chain" id="PRO_5039941439" evidence="1">
    <location>
        <begin position="21"/>
        <end position="217"/>
    </location>
</feature>
<proteinExistence type="predicted"/>
<sequence length="217" mass="24585">NLLSLLSILTFNRFLVSVVGQSKLLCFDIPVPHKLRLLQDSASEFSMNGESLSEQNGFHQIAFHYKTNHHLIINTKSISYRNGQDNVEFLWGQEPTQYNTDSVSLVVLENEMNVTMGNIGVVILSHKKDGVKFLWPAIWQYSKDANLTGVLGKADISYEETEGSQTPTLKIKDKEVKTSLETVSDYRLHSTPVRECWLVPFQAMMEAEISDFTVTQL</sequence>
<evidence type="ECO:0000256" key="1">
    <source>
        <dbReference type="SAM" id="SignalP"/>
    </source>
</evidence>
<dbReference type="AlphaFoldDB" id="A0A8C1CGB7"/>
<evidence type="ECO:0000313" key="3">
    <source>
        <dbReference type="Proteomes" id="UP001108240"/>
    </source>
</evidence>
<reference evidence="2" key="1">
    <citation type="submission" date="2025-08" db="UniProtKB">
        <authorList>
            <consortium name="Ensembl"/>
        </authorList>
    </citation>
    <scope>IDENTIFICATION</scope>
</reference>
<name>A0A8C1CGB7_CYPCA</name>
<protein>
    <submittedName>
        <fullName evidence="2">Uncharacterized protein</fullName>
    </submittedName>
</protein>
<dbReference type="GeneTree" id="ENSGT00740000116959"/>